<dbReference type="OrthoDB" id="695169at2759"/>
<dbReference type="PANTHER" id="PTHR26379:SF187">
    <property type="entry name" value="OS07G0655300 PROTEIN"/>
    <property type="match status" value="1"/>
</dbReference>
<evidence type="ECO:0000313" key="3">
    <source>
        <dbReference type="EMBL" id="OEL20252.1"/>
    </source>
</evidence>
<feature type="compositionally biased region" description="Low complexity" evidence="1">
    <location>
        <begin position="132"/>
        <end position="141"/>
    </location>
</feature>
<comment type="caution">
    <text evidence="3">The sequence shown here is derived from an EMBL/GenBank/DDBJ whole genome shotgun (WGS) entry which is preliminary data.</text>
</comment>
<name>A0A1E5V525_9POAL</name>
<feature type="domain" description="MATH" evidence="2">
    <location>
        <begin position="35"/>
        <end position="96"/>
    </location>
</feature>
<accession>A0A1E5V525</accession>
<dbReference type="GO" id="GO:0016567">
    <property type="term" value="P:protein ubiquitination"/>
    <property type="evidence" value="ECO:0007669"/>
    <property type="project" value="InterPro"/>
</dbReference>
<dbReference type="PANTHER" id="PTHR26379">
    <property type="entry name" value="BTB/POZ AND MATH DOMAIN-CONTAINING PROTEIN 1"/>
    <property type="match status" value="1"/>
</dbReference>
<organism evidence="3 4">
    <name type="scientific">Dichanthelium oligosanthes</name>
    <dbReference type="NCBI Taxonomy" id="888268"/>
    <lineage>
        <taxon>Eukaryota</taxon>
        <taxon>Viridiplantae</taxon>
        <taxon>Streptophyta</taxon>
        <taxon>Embryophyta</taxon>
        <taxon>Tracheophyta</taxon>
        <taxon>Spermatophyta</taxon>
        <taxon>Magnoliopsida</taxon>
        <taxon>Liliopsida</taxon>
        <taxon>Poales</taxon>
        <taxon>Poaceae</taxon>
        <taxon>PACMAD clade</taxon>
        <taxon>Panicoideae</taxon>
        <taxon>Panicodae</taxon>
        <taxon>Paniceae</taxon>
        <taxon>Dichantheliinae</taxon>
        <taxon>Dichanthelium</taxon>
    </lineage>
</organism>
<dbReference type="Gene3D" id="2.60.210.10">
    <property type="entry name" value="Apoptosis, Tumor Necrosis Factor Receptor Associated Protein 2, Chain A"/>
    <property type="match status" value="1"/>
</dbReference>
<dbReference type="AlphaFoldDB" id="A0A1E5V525"/>
<keyword evidence="4" id="KW-1185">Reference proteome</keyword>
<protein>
    <recommendedName>
        <fullName evidence="2">MATH domain-containing protein</fullName>
    </recommendedName>
</protein>
<sequence>MIIPSDPTMSSSITPSPSNSCRGFAYLRARQLTGTHLLRIDGYSTADRMVPGGEAIESRTFSAGRRKWQLSYYPNGHKQFERGPASVKLELKDSSGSRDDLVVAASTARGTRRTVTAWGRSASTRGPSSIATTSTSWPRRSSGGRRCGSWRTTASASGATSP</sequence>
<feature type="region of interest" description="Disordered" evidence="1">
    <location>
        <begin position="116"/>
        <end position="162"/>
    </location>
</feature>
<reference evidence="3 4" key="1">
    <citation type="submission" date="2016-09" db="EMBL/GenBank/DDBJ databases">
        <title>The draft genome of Dichanthelium oligosanthes: A C3 panicoid grass species.</title>
        <authorList>
            <person name="Studer A.J."/>
            <person name="Schnable J.C."/>
            <person name="Brutnell T.P."/>
        </authorList>
    </citation>
    <scope>NUCLEOTIDE SEQUENCE [LARGE SCALE GENOMIC DNA]</scope>
    <source>
        <strain evidence="4">cv. Kellogg 1175</strain>
        <tissue evidence="3">Leaf</tissue>
    </source>
</reference>
<dbReference type="Pfam" id="PF22486">
    <property type="entry name" value="MATH_2"/>
    <property type="match status" value="1"/>
</dbReference>
<gene>
    <name evidence="3" type="ORF">BAE44_0018729</name>
</gene>
<dbReference type="CDD" id="cd00121">
    <property type="entry name" value="MATH"/>
    <property type="match status" value="1"/>
</dbReference>
<feature type="compositionally biased region" description="Polar residues" evidence="1">
    <location>
        <begin position="121"/>
        <end position="131"/>
    </location>
</feature>
<dbReference type="SUPFAM" id="SSF49599">
    <property type="entry name" value="TRAF domain-like"/>
    <property type="match status" value="1"/>
</dbReference>
<evidence type="ECO:0000259" key="2">
    <source>
        <dbReference type="Pfam" id="PF22486"/>
    </source>
</evidence>
<evidence type="ECO:0000313" key="4">
    <source>
        <dbReference type="Proteomes" id="UP000095767"/>
    </source>
</evidence>
<evidence type="ECO:0000256" key="1">
    <source>
        <dbReference type="SAM" id="MobiDB-lite"/>
    </source>
</evidence>
<dbReference type="InterPro" id="IPR045005">
    <property type="entry name" value="BPM1-6"/>
</dbReference>
<dbReference type="InterPro" id="IPR002083">
    <property type="entry name" value="MATH/TRAF_dom"/>
</dbReference>
<dbReference type="EMBL" id="LWDX02051321">
    <property type="protein sequence ID" value="OEL20252.1"/>
    <property type="molecule type" value="Genomic_DNA"/>
</dbReference>
<dbReference type="STRING" id="888268.A0A1E5V525"/>
<dbReference type="Proteomes" id="UP000095767">
    <property type="component" value="Unassembled WGS sequence"/>
</dbReference>
<proteinExistence type="predicted"/>
<dbReference type="InterPro" id="IPR008974">
    <property type="entry name" value="TRAF-like"/>
</dbReference>